<name>A0ABN1HP34_9ACTN</name>
<dbReference type="EMBL" id="BAAAGU010000052">
    <property type="protein sequence ID" value="GAA0661170.1"/>
    <property type="molecule type" value="Genomic_DNA"/>
</dbReference>
<evidence type="ECO:0000256" key="1">
    <source>
        <dbReference type="ARBA" id="ARBA00006484"/>
    </source>
</evidence>
<dbReference type="InterPro" id="IPR036291">
    <property type="entry name" value="NAD(P)-bd_dom_sf"/>
</dbReference>
<dbReference type="PANTHER" id="PTHR42879">
    <property type="entry name" value="3-OXOACYL-(ACYL-CARRIER-PROTEIN) REDUCTASE"/>
    <property type="match status" value="1"/>
</dbReference>
<dbReference type="SUPFAM" id="SSF51735">
    <property type="entry name" value="NAD(P)-binding Rossmann-fold domains"/>
    <property type="match status" value="1"/>
</dbReference>
<dbReference type="InterPro" id="IPR002347">
    <property type="entry name" value="SDR_fam"/>
</dbReference>
<keyword evidence="3" id="KW-1185">Reference proteome</keyword>
<dbReference type="Pfam" id="PF13561">
    <property type="entry name" value="adh_short_C2"/>
    <property type="match status" value="1"/>
</dbReference>
<sequence length="136" mass="13773">MVRLNSARIIIVTSIAATRTSPDGLSCDASKAGLEGMTRRLAVDLGPYGVTASAVAPDVIDTSILATSHEILGDVVPEPSGGDNKSANANFLETAVPARRTGQSSEIAATIHFLASAGAGYINGGVLHVDGGWIAS</sequence>
<dbReference type="InterPro" id="IPR050259">
    <property type="entry name" value="SDR"/>
</dbReference>
<dbReference type="PANTHER" id="PTHR42879:SF2">
    <property type="entry name" value="3-OXOACYL-[ACYL-CARRIER-PROTEIN] REDUCTASE FABG"/>
    <property type="match status" value="1"/>
</dbReference>
<accession>A0ABN1HP34</accession>
<protein>
    <submittedName>
        <fullName evidence="2">Uncharacterized protein</fullName>
    </submittedName>
</protein>
<dbReference type="RefSeq" id="WP_425580527.1">
    <property type="nucleotide sequence ID" value="NZ_BAAAGU010000052.1"/>
</dbReference>
<reference evidence="2 3" key="1">
    <citation type="journal article" date="2019" name="Int. J. Syst. Evol. Microbiol.">
        <title>The Global Catalogue of Microorganisms (GCM) 10K type strain sequencing project: providing services to taxonomists for standard genome sequencing and annotation.</title>
        <authorList>
            <consortium name="The Broad Institute Genomics Platform"/>
            <consortium name="The Broad Institute Genome Sequencing Center for Infectious Disease"/>
            <person name="Wu L."/>
            <person name="Ma J."/>
        </authorList>
    </citation>
    <scope>NUCLEOTIDE SEQUENCE [LARGE SCALE GENOMIC DNA]</scope>
    <source>
        <strain evidence="2 3">JCM 10367</strain>
    </source>
</reference>
<dbReference type="CDD" id="cd05233">
    <property type="entry name" value="SDR_c"/>
    <property type="match status" value="1"/>
</dbReference>
<dbReference type="Proteomes" id="UP001500724">
    <property type="component" value="Unassembled WGS sequence"/>
</dbReference>
<organism evidence="2 3">
    <name type="scientific">Streptomyces thermocarboxydovorans</name>
    <dbReference type="NCBI Taxonomy" id="59298"/>
    <lineage>
        <taxon>Bacteria</taxon>
        <taxon>Bacillati</taxon>
        <taxon>Actinomycetota</taxon>
        <taxon>Actinomycetes</taxon>
        <taxon>Kitasatosporales</taxon>
        <taxon>Streptomycetaceae</taxon>
        <taxon>Streptomyces</taxon>
    </lineage>
</organism>
<evidence type="ECO:0000313" key="2">
    <source>
        <dbReference type="EMBL" id="GAA0661170.1"/>
    </source>
</evidence>
<evidence type="ECO:0000313" key="3">
    <source>
        <dbReference type="Proteomes" id="UP001500724"/>
    </source>
</evidence>
<dbReference type="PRINTS" id="PR00081">
    <property type="entry name" value="GDHRDH"/>
</dbReference>
<proteinExistence type="inferred from homology"/>
<comment type="similarity">
    <text evidence="1">Belongs to the short-chain dehydrogenases/reductases (SDR) family.</text>
</comment>
<comment type="caution">
    <text evidence="2">The sequence shown here is derived from an EMBL/GenBank/DDBJ whole genome shotgun (WGS) entry which is preliminary data.</text>
</comment>
<dbReference type="Gene3D" id="3.40.50.720">
    <property type="entry name" value="NAD(P)-binding Rossmann-like Domain"/>
    <property type="match status" value="1"/>
</dbReference>
<gene>
    <name evidence="2" type="ORF">GCM10009535_45870</name>
</gene>